<evidence type="ECO:0000256" key="2">
    <source>
        <dbReference type="ARBA" id="ARBA00023157"/>
    </source>
</evidence>
<dbReference type="PROSITE" id="PS51352">
    <property type="entry name" value="THIOREDOXIN_2"/>
    <property type="match status" value="1"/>
</dbReference>
<dbReference type="InterPro" id="IPR037047">
    <property type="entry name" value="PITH_dom_sf"/>
</dbReference>
<dbReference type="CDD" id="cd02947">
    <property type="entry name" value="TRX_family"/>
    <property type="match status" value="1"/>
</dbReference>
<evidence type="ECO:0000256" key="1">
    <source>
        <dbReference type="ARBA" id="ARBA00008987"/>
    </source>
</evidence>
<accession>A0A9P4SJ88</accession>
<name>A0A9P4SJ88_9PEZI</name>
<dbReference type="GO" id="GO:0015035">
    <property type="term" value="F:protein-disulfide reductase activity"/>
    <property type="evidence" value="ECO:0007669"/>
    <property type="project" value="InterPro"/>
</dbReference>
<dbReference type="InterPro" id="IPR036249">
    <property type="entry name" value="Thioredoxin-like_sf"/>
</dbReference>
<dbReference type="Pfam" id="PF00085">
    <property type="entry name" value="Thioredoxin"/>
    <property type="match status" value="1"/>
</dbReference>
<dbReference type="PROSITE" id="PS51532">
    <property type="entry name" value="PITH"/>
    <property type="match status" value="1"/>
</dbReference>
<dbReference type="FunFam" id="3.40.30.10:FF:000245">
    <property type="entry name" value="Thioredoxin"/>
    <property type="match status" value="1"/>
</dbReference>
<dbReference type="InterPro" id="IPR005746">
    <property type="entry name" value="Thioredoxin"/>
</dbReference>
<comment type="caution">
    <text evidence="6">The sequence shown here is derived from an EMBL/GenBank/DDBJ whole genome shotgun (WGS) entry which is preliminary data.</text>
</comment>
<dbReference type="InterPro" id="IPR017937">
    <property type="entry name" value="Thioredoxin_CS"/>
</dbReference>
<dbReference type="Pfam" id="PF06201">
    <property type="entry name" value="PITH"/>
    <property type="match status" value="1"/>
</dbReference>
<dbReference type="Proteomes" id="UP000799429">
    <property type="component" value="Unassembled WGS sequence"/>
</dbReference>
<dbReference type="OrthoDB" id="2121326at2759"/>
<dbReference type="EMBL" id="MU006089">
    <property type="protein sequence ID" value="KAF2842810.1"/>
    <property type="molecule type" value="Genomic_DNA"/>
</dbReference>
<comment type="similarity">
    <text evidence="1">Belongs to the thioredoxin family.</text>
</comment>
<keyword evidence="2" id="KW-1015">Disulfide bond</keyword>
<feature type="compositionally biased region" description="Polar residues" evidence="3">
    <location>
        <begin position="166"/>
        <end position="177"/>
    </location>
</feature>
<keyword evidence="7" id="KW-1185">Reference proteome</keyword>
<dbReference type="SUPFAM" id="SSF52833">
    <property type="entry name" value="Thioredoxin-like"/>
    <property type="match status" value="1"/>
</dbReference>
<dbReference type="InterPro" id="IPR008979">
    <property type="entry name" value="Galactose-bd-like_sf"/>
</dbReference>
<feature type="domain" description="Thioredoxin" evidence="4">
    <location>
        <begin position="1"/>
        <end position="108"/>
    </location>
</feature>
<evidence type="ECO:0000256" key="3">
    <source>
        <dbReference type="SAM" id="MobiDB-lite"/>
    </source>
</evidence>
<evidence type="ECO:0000313" key="6">
    <source>
        <dbReference type="EMBL" id="KAF2842810.1"/>
    </source>
</evidence>
<dbReference type="InterPro" id="IPR013766">
    <property type="entry name" value="Thioredoxin_domain"/>
</dbReference>
<reference evidence="6" key="1">
    <citation type="journal article" date="2020" name="Stud. Mycol.">
        <title>101 Dothideomycetes genomes: a test case for predicting lifestyles and emergence of pathogens.</title>
        <authorList>
            <person name="Haridas S."/>
            <person name="Albert R."/>
            <person name="Binder M."/>
            <person name="Bloem J."/>
            <person name="Labutti K."/>
            <person name="Salamov A."/>
            <person name="Andreopoulos B."/>
            <person name="Baker S."/>
            <person name="Barry K."/>
            <person name="Bills G."/>
            <person name="Bluhm B."/>
            <person name="Cannon C."/>
            <person name="Castanera R."/>
            <person name="Culley D."/>
            <person name="Daum C."/>
            <person name="Ezra D."/>
            <person name="Gonzalez J."/>
            <person name="Henrissat B."/>
            <person name="Kuo A."/>
            <person name="Liang C."/>
            <person name="Lipzen A."/>
            <person name="Lutzoni F."/>
            <person name="Magnuson J."/>
            <person name="Mondo S."/>
            <person name="Nolan M."/>
            <person name="Ohm R."/>
            <person name="Pangilinan J."/>
            <person name="Park H.-J."/>
            <person name="Ramirez L."/>
            <person name="Alfaro M."/>
            <person name="Sun H."/>
            <person name="Tritt A."/>
            <person name="Yoshinaga Y."/>
            <person name="Zwiers L.-H."/>
            <person name="Turgeon B."/>
            <person name="Goodwin S."/>
            <person name="Spatafora J."/>
            <person name="Crous P."/>
            <person name="Grigoriev I."/>
        </authorList>
    </citation>
    <scope>NUCLEOTIDE SEQUENCE</scope>
    <source>
        <strain evidence="6">CBS 101060</strain>
    </source>
</reference>
<dbReference type="SUPFAM" id="SSF49785">
    <property type="entry name" value="Galactose-binding domain-like"/>
    <property type="match status" value="1"/>
</dbReference>
<proteinExistence type="inferred from homology"/>
<dbReference type="PANTHER" id="PTHR46115">
    <property type="entry name" value="THIOREDOXIN-LIKE PROTEIN 1"/>
    <property type="match status" value="1"/>
</dbReference>
<feature type="domain" description="PITH" evidence="5">
    <location>
        <begin position="132"/>
        <end position="335"/>
    </location>
</feature>
<evidence type="ECO:0000259" key="5">
    <source>
        <dbReference type="PROSITE" id="PS51532"/>
    </source>
</evidence>
<protein>
    <submittedName>
        <fullName evidence="6">DUF1000-domain-containing protein</fullName>
    </submittedName>
</protein>
<dbReference type="Gene3D" id="2.60.120.470">
    <property type="entry name" value="PITH domain"/>
    <property type="match status" value="1"/>
</dbReference>
<dbReference type="Gene3D" id="3.40.30.10">
    <property type="entry name" value="Glutaredoxin"/>
    <property type="match status" value="1"/>
</dbReference>
<feature type="region of interest" description="Disordered" evidence="3">
    <location>
        <begin position="166"/>
        <end position="189"/>
    </location>
</feature>
<dbReference type="PROSITE" id="PS00194">
    <property type="entry name" value="THIOREDOXIN_1"/>
    <property type="match status" value="1"/>
</dbReference>
<dbReference type="InterPro" id="IPR010400">
    <property type="entry name" value="PITH_dom"/>
</dbReference>
<sequence>MTTVKITSPAQFNNLLSQSRVVVVDFFADWCAPCKVIAPVYEQLSAQLSRPNRVTFTKVNVDEQTQIAQQYGISSIPTFMIFKNGQEAAKIRGAKAKDLSDAVKKLAAEAESSDGTSASGFASSSGLGSSWRGFDLPRSYVDVTDQIDSRGIDLLNSDAEFGSGSTLFSTGKPSSLESPKGKGPAKSAAVKPDWIESDTDEQLMLFIPFQSMLKIHSLQLTSIRPTSSEDDSDELPMRPKTLKLYTNRARNLGFEEADDIPTTQTIELSPQDWDEKTATANVQLRFVKFQNITSLVIFVVDGDGDSEKTRLDRIRIIGESGEKREMGKLEKPGDE</sequence>
<dbReference type="PRINTS" id="PR00421">
    <property type="entry name" value="THIOREDOXIN"/>
</dbReference>
<organism evidence="6 7">
    <name type="scientific">Patellaria atrata CBS 101060</name>
    <dbReference type="NCBI Taxonomy" id="1346257"/>
    <lineage>
        <taxon>Eukaryota</taxon>
        <taxon>Fungi</taxon>
        <taxon>Dikarya</taxon>
        <taxon>Ascomycota</taxon>
        <taxon>Pezizomycotina</taxon>
        <taxon>Dothideomycetes</taxon>
        <taxon>Dothideomycetes incertae sedis</taxon>
        <taxon>Patellariales</taxon>
        <taxon>Patellariaceae</taxon>
        <taxon>Patellaria</taxon>
    </lineage>
</organism>
<dbReference type="AlphaFoldDB" id="A0A9P4SJ88"/>
<evidence type="ECO:0000259" key="4">
    <source>
        <dbReference type="PROSITE" id="PS51352"/>
    </source>
</evidence>
<dbReference type="NCBIfam" id="TIGR01068">
    <property type="entry name" value="thioredoxin"/>
    <property type="match status" value="1"/>
</dbReference>
<dbReference type="GO" id="GO:0005737">
    <property type="term" value="C:cytoplasm"/>
    <property type="evidence" value="ECO:0007669"/>
    <property type="project" value="UniProtKB-ARBA"/>
</dbReference>
<evidence type="ECO:0000313" key="7">
    <source>
        <dbReference type="Proteomes" id="UP000799429"/>
    </source>
</evidence>
<gene>
    <name evidence="6" type="ORF">M501DRAFT_1012204</name>
</gene>